<proteinExistence type="predicted"/>
<evidence type="ECO:0000256" key="1">
    <source>
        <dbReference type="SAM" id="MobiDB-lite"/>
    </source>
</evidence>
<gene>
    <name evidence="3" type="ORF">RHGRI_020844</name>
</gene>
<accession>A0AAV6JHR5</accession>
<keyword evidence="2" id="KW-0812">Transmembrane</keyword>
<dbReference type="AlphaFoldDB" id="A0AAV6JHR5"/>
<keyword evidence="4" id="KW-1185">Reference proteome</keyword>
<dbReference type="EMBL" id="JACTNZ010000007">
    <property type="protein sequence ID" value="KAG5540741.1"/>
    <property type="molecule type" value="Genomic_DNA"/>
</dbReference>
<organism evidence="3 4">
    <name type="scientific">Rhododendron griersonianum</name>
    <dbReference type="NCBI Taxonomy" id="479676"/>
    <lineage>
        <taxon>Eukaryota</taxon>
        <taxon>Viridiplantae</taxon>
        <taxon>Streptophyta</taxon>
        <taxon>Embryophyta</taxon>
        <taxon>Tracheophyta</taxon>
        <taxon>Spermatophyta</taxon>
        <taxon>Magnoliopsida</taxon>
        <taxon>eudicotyledons</taxon>
        <taxon>Gunneridae</taxon>
        <taxon>Pentapetalae</taxon>
        <taxon>asterids</taxon>
        <taxon>Ericales</taxon>
        <taxon>Ericaceae</taxon>
        <taxon>Ericoideae</taxon>
        <taxon>Rhodoreae</taxon>
        <taxon>Rhododendron</taxon>
    </lineage>
</organism>
<feature type="transmembrane region" description="Helical" evidence="2">
    <location>
        <begin position="123"/>
        <end position="142"/>
    </location>
</feature>
<reference evidence="3" key="1">
    <citation type="submission" date="2020-08" db="EMBL/GenBank/DDBJ databases">
        <title>Plant Genome Project.</title>
        <authorList>
            <person name="Zhang R.-G."/>
        </authorList>
    </citation>
    <scope>NUCLEOTIDE SEQUENCE</scope>
    <source>
        <strain evidence="3">WSP0</strain>
        <tissue evidence="3">Leaf</tissue>
    </source>
</reference>
<sequence length="143" mass="14826">MTVQATAQDPDGPCLLWLRVNCKNRSEVKICSTEPVTDSGRCAVMGPSSPDLLTPIGDFKLPGPTTGVLGQGPSTGGRRERRSTTGGLAGPALWVGDRIASRWFFGGGLLAGPSLPSLGFRRLRLKLAAAALCLVVAAAAILI</sequence>
<name>A0AAV6JHR5_9ERIC</name>
<dbReference type="Proteomes" id="UP000823749">
    <property type="component" value="Chromosome 7"/>
</dbReference>
<evidence type="ECO:0000313" key="3">
    <source>
        <dbReference type="EMBL" id="KAG5540741.1"/>
    </source>
</evidence>
<protein>
    <submittedName>
        <fullName evidence="3">Uncharacterized protein</fullName>
    </submittedName>
</protein>
<keyword evidence="2" id="KW-0472">Membrane</keyword>
<evidence type="ECO:0000313" key="4">
    <source>
        <dbReference type="Proteomes" id="UP000823749"/>
    </source>
</evidence>
<comment type="caution">
    <text evidence="3">The sequence shown here is derived from an EMBL/GenBank/DDBJ whole genome shotgun (WGS) entry which is preliminary data.</text>
</comment>
<keyword evidence="2" id="KW-1133">Transmembrane helix</keyword>
<feature type="region of interest" description="Disordered" evidence="1">
    <location>
        <begin position="65"/>
        <end position="85"/>
    </location>
</feature>
<evidence type="ECO:0000256" key="2">
    <source>
        <dbReference type="SAM" id="Phobius"/>
    </source>
</evidence>